<dbReference type="InterPro" id="IPR036397">
    <property type="entry name" value="RNaseH_sf"/>
</dbReference>
<gene>
    <name evidence="1" type="ORF">X777_00034</name>
</gene>
<dbReference type="PANTHER" id="PTHR47326:SF1">
    <property type="entry name" value="HTH PSQ-TYPE DOMAIN-CONTAINING PROTEIN"/>
    <property type="match status" value="1"/>
</dbReference>
<accession>A0A026VSD5</accession>
<dbReference type="Gene3D" id="3.30.420.10">
    <property type="entry name" value="Ribonuclease H-like superfamily/Ribonuclease H"/>
    <property type="match status" value="1"/>
</dbReference>
<dbReference type="Proteomes" id="UP000053097">
    <property type="component" value="Unassembled WGS sequence"/>
</dbReference>
<evidence type="ECO:0000313" key="1">
    <source>
        <dbReference type="EMBL" id="EZA46560.1"/>
    </source>
</evidence>
<feature type="non-terminal residue" evidence="1">
    <location>
        <position position="1"/>
    </location>
</feature>
<evidence type="ECO:0008006" key="3">
    <source>
        <dbReference type="Google" id="ProtNLM"/>
    </source>
</evidence>
<proteinExistence type="predicted"/>
<dbReference type="STRING" id="2015173.A0A026VSD5"/>
<dbReference type="PANTHER" id="PTHR47326">
    <property type="entry name" value="TRANSPOSABLE ELEMENT TC3 TRANSPOSASE-LIKE PROTEIN"/>
    <property type="match status" value="1"/>
</dbReference>
<evidence type="ECO:0000313" key="2">
    <source>
        <dbReference type="Proteomes" id="UP000053097"/>
    </source>
</evidence>
<dbReference type="GO" id="GO:0003676">
    <property type="term" value="F:nucleic acid binding"/>
    <property type="evidence" value="ECO:0007669"/>
    <property type="project" value="InterPro"/>
</dbReference>
<reference evidence="1 2" key="1">
    <citation type="journal article" date="2014" name="Curr. Biol.">
        <title>The genome of the clonal raider ant Cerapachys biroi.</title>
        <authorList>
            <person name="Oxley P.R."/>
            <person name="Ji L."/>
            <person name="Fetter-Pruneda I."/>
            <person name="McKenzie S.K."/>
            <person name="Li C."/>
            <person name="Hu H."/>
            <person name="Zhang G."/>
            <person name="Kronauer D.J."/>
        </authorList>
    </citation>
    <scope>NUCLEOTIDE SEQUENCE [LARGE SCALE GENOMIC DNA]</scope>
</reference>
<protein>
    <recommendedName>
        <fullName evidence="3">Tc1-like transposase DDE domain-containing protein</fullName>
    </recommendedName>
</protein>
<dbReference type="OMA" id="FHATNNF"/>
<dbReference type="AlphaFoldDB" id="A0A026VSD5"/>
<dbReference type="OrthoDB" id="7692914at2759"/>
<name>A0A026VSD5_OOCBI</name>
<keyword evidence="2" id="KW-1185">Reference proteome</keyword>
<organism evidence="1 2">
    <name type="scientific">Ooceraea biroi</name>
    <name type="common">Clonal raider ant</name>
    <name type="synonym">Cerapachys biroi</name>
    <dbReference type="NCBI Taxonomy" id="2015173"/>
    <lineage>
        <taxon>Eukaryota</taxon>
        <taxon>Metazoa</taxon>
        <taxon>Ecdysozoa</taxon>
        <taxon>Arthropoda</taxon>
        <taxon>Hexapoda</taxon>
        <taxon>Insecta</taxon>
        <taxon>Pterygota</taxon>
        <taxon>Neoptera</taxon>
        <taxon>Endopterygota</taxon>
        <taxon>Hymenoptera</taxon>
        <taxon>Apocrita</taxon>
        <taxon>Aculeata</taxon>
        <taxon>Formicoidea</taxon>
        <taxon>Formicidae</taxon>
        <taxon>Dorylinae</taxon>
        <taxon>Ooceraea</taxon>
    </lineage>
</organism>
<dbReference type="EMBL" id="KK110527">
    <property type="protein sequence ID" value="EZA46560.1"/>
    <property type="molecule type" value="Genomic_DNA"/>
</dbReference>
<sequence>LPPLLENIPLQLHLNMFFQQDGCPAHTSRIARERLNNMFPNKWISKYGPHNWPSRSPDLTVLDYYLWGRVKDLVYRERPTTRDDMIRRIRDAIRSQDADEIFHATNNFEKRVLSCIEANGGYFEQEA</sequence>